<evidence type="ECO:0000313" key="10">
    <source>
        <dbReference type="Proteomes" id="UP000292702"/>
    </source>
</evidence>
<evidence type="ECO:0000256" key="5">
    <source>
        <dbReference type="ARBA" id="ARBA00022801"/>
    </source>
</evidence>
<protein>
    <recommendedName>
        <fullName evidence="3">Palmitoyl-protein thioesterase 1</fullName>
        <ecNumber evidence="2">3.1.2.22</ecNumber>
    </recommendedName>
    <alternativeName>
        <fullName evidence="8">Palmitoyl-protein hydrolase 1</fullName>
    </alternativeName>
</protein>
<evidence type="ECO:0000256" key="4">
    <source>
        <dbReference type="ARBA" id="ARBA00022729"/>
    </source>
</evidence>
<keyword evidence="10" id="KW-1185">Reference proteome</keyword>
<gene>
    <name evidence="9" type="ORF">EIP91_008142</name>
</gene>
<keyword evidence="4" id="KW-0732">Signal</keyword>
<dbReference type="Proteomes" id="UP000292702">
    <property type="component" value="Unassembled WGS sequence"/>
</dbReference>
<evidence type="ECO:0000256" key="3">
    <source>
        <dbReference type="ARBA" id="ARBA00014212"/>
    </source>
</evidence>
<dbReference type="EMBL" id="RWJN01000444">
    <property type="protein sequence ID" value="TCD61636.1"/>
    <property type="molecule type" value="Genomic_DNA"/>
</dbReference>
<dbReference type="EC" id="3.1.2.22" evidence="2"/>
<dbReference type="OrthoDB" id="10263094at2759"/>
<keyword evidence="6" id="KW-1015">Disulfide bond</keyword>
<evidence type="ECO:0000256" key="6">
    <source>
        <dbReference type="ARBA" id="ARBA00023157"/>
    </source>
</evidence>
<dbReference type="SUPFAM" id="SSF53474">
    <property type="entry name" value="alpha/beta-Hydrolases"/>
    <property type="match status" value="1"/>
</dbReference>
<proteinExistence type="inferred from homology"/>
<dbReference type="GO" id="GO:0008474">
    <property type="term" value="F:palmitoyl-(protein) hydrolase activity"/>
    <property type="evidence" value="ECO:0007669"/>
    <property type="project" value="UniProtKB-EC"/>
</dbReference>
<dbReference type="PANTHER" id="PTHR11247">
    <property type="entry name" value="PALMITOYL-PROTEIN THIOESTERASE/DOLICHYLDIPHOSPHATASE 1"/>
    <property type="match status" value="1"/>
</dbReference>
<dbReference type="InterPro" id="IPR029058">
    <property type="entry name" value="AB_hydrolase_fold"/>
</dbReference>
<dbReference type="Gene3D" id="3.40.50.1820">
    <property type="entry name" value="alpha/beta hydrolase"/>
    <property type="match status" value="1"/>
</dbReference>
<dbReference type="PANTHER" id="PTHR11247:SF8">
    <property type="entry name" value="PALMITOYL-PROTEIN THIOESTERASE 1"/>
    <property type="match status" value="1"/>
</dbReference>
<evidence type="ECO:0000256" key="1">
    <source>
        <dbReference type="ARBA" id="ARBA00010758"/>
    </source>
</evidence>
<dbReference type="PRINTS" id="PR00414">
    <property type="entry name" value="PPTHIESTRASE"/>
</dbReference>
<evidence type="ECO:0000313" key="9">
    <source>
        <dbReference type="EMBL" id="TCD61636.1"/>
    </source>
</evidence>
<organism evidence="9 10">
    <name type="scientific">Steccherinum ochraceum</name>
    <dbReference type="NCBI Taxonomy" id="92696"/>
    <lineage>
        <taxon>Eukaryota</taxon>
        <taxon>Fungi</taxon>
        <taxon>Dikarya</taxon>
        <taxon>Basidiomycota</taxon>
        <taxon>Agaricomycotina</taxon>
        <taxon>Agaricomycetes</taxon>
        <taxon>Polyporales</taxon>
        <taxon>Steccherinaceae</taxon>
        <taxon>Steccherinum</taxon>
    </lineage>
</organism>
<keyword evidence="5" id="KW-0378">Hydrolase</keyword>
<name>A0A4R0R5L7_9APHY</name>
<reference evidence="9 10" key="1">
    <citation type="submission" date="2018-11" db="EMBL/GenBank/DDBJ databases">
        <title>Genome assembly of Steccherinum ochraceum LE-BIN_3174, the white-rot fungus of the Steccherinaceae family (The Residual Polyporoid clade, Polyporales, Basidiomycota).</title>
        <authorList>
            <person name="Fedorova T.V."/>
            <person name="Glazunova O.A."/>
            <person name="Landesman E.O."/>
            <person name="Moiseenko K.V."/>
            <person name="Psurtseva N.V."/>
            <person name="Savinova O.S."/>
            <person name="Shakhova N.V."/>
            <person name="Tyazhelova T.V."/>
            <person name="Vasina D.V."/>
        </authorList>
    </citation>
    <scope>NUCLEOTIDE SEQUENCE [LARGE SCALE GENOMIC DNA]</scope>
    <source>
        <strain evidence="9 10">LE-BIN_3174</strain>
    </source>
</reference>
<keyword evidence="7" id="KW-0325">Glycoprotein</keyword>
<dbReference type="InterPro" id="IPR002472">
    <property type="entry name" value="Palm_thioest"/>
</dbReference>
<evidence type="ECO:0000256" key="8">
    <source>
        <dbReference type="ARBA" id="ARBA00031934"/>
    </source>
</evidence>
<comment type="similarity">
    <text evidence="1">Belongs to the palmitoyl-protein thioesterase family.</text>
</comment>
<dbReference type="Pfam" id="PF02089">
    <property type="entry name" value="Palm_thioest"/>
    <property type="match status" value="1"/>
</dbReference>
<comment type="caution">
    <text evidence="9">The sequence shown here is derived from an EMBL/GenBank/DDBJ whole genome shotgun (WGS) entry which is preliminary data.</text>
</comment>
<dbReference type="AlphaFoldDB" id="A0A4R0R5L7"/>
<accession>A0A4R0R5L7</accession>
<dbReference type="FunFam" id="3.40.50.1820:FF:000107">
    <property type="entry name" value="Palmitoyl-protein thioesterase 1"/>
    <property type="match status" value="1"/>
</dbReference>
<evidence type="ECO:0000256" key="7">
    <source>
        <dbReference type="ARBA" id="ARBA00023180"/>
    </source>
</evidence>
<evidence type="ECO:0000256" key="2">
    <source>
        <dbReference type="ARBA" id="ARBA00012423"/>
    </source>
</evidence>
<sequence>MSGKRNKRLEALIRTLDPDFAVLTVGVSPLLLNFNFNSSDSPLVIWHGMGDSYNAPGMLEFIGAIQDMHKGIFVHSVYLAEDTKDDQRAGFWGDVNAQVANVSEQLTHIPELVRGFDAIGFSQGGQFLRAYIERYNSPPVHNLITFGSQHMGVSDLPLCRPWDLGCQLARRAARGGVYTEWAQKNLVQAQYYRDPDQLPTYYRSSRFLASINNEVTSDINTTYATNLASLNKLVLVLFSEDKTVVPKETAWFGSYAPPPTNDTIFKKTIVPMRMQPVYVEDRIGLKSLDKRGDVVLETCVGQHMELSTKCWKPLVRRYVGGLEGNATAAVAEMATGAGIQDRDSQAVLRLEA</sequence>
<dbReference type="STRING" id="92696.A0A4R0R5L7"/>